<proteinExistence type="predicted"/>
<reference evidence="1" key="1">
    <citation type="submission" date="2019-08" db="EMBL/GenBank/DDBJ databases">
        <title>Genome sequence of Clostridiales bacterium MT110.</title>
        <authorList>
            <person name="Cao J."/>
        </authorList>
    </citation>
    <scope>NUCLEOTIDE SEQUENCE</scope>
    <source>
        <strain evidence="1">MT110</strain>
    </source>
</reference>
<organism evidence="1 2">
    <name type="scientific">Anoxybacterium hadale</name>
    <dbReference type="NCBI Taxonomy" id="3408580"/>
    <lineage>
        <taxon>Bacteria</taxon>
        <taxon>Bacillati</taxon>
        <taxon>Bacillota</taxon>
        <taxon>Clostridia</taxon>
        <taxon>Peptostreptococcales</taxon>
        <taxon>Anaerovoracaceae</taxon>
        <taxon>Anoxybacterium</taxon>
    </lineage>
</organism>
<sequence>MNELLTEVLLFANQNPSSWLATCEGDQPRVRGMLLWFADETGFYYHTAKAKSLYSQMKENPKMEAAFIRNADQPEFEMLRVTGTVEILNDQALEERLKEERAWLWGNVQQSEVNTEVVIFRISHGSAYIWNMAWNVKEAEAPRVEF</sequence>
<evidence type="ECO:0000313" key="1">
    <source>
        <dbReference type="EMBL" id="QOX63807.1"/>
    </source>
</evidence>
<keyword evidence="2" id="KW-1185">Reference proteome</keyword>
<gene>
    <name evidence="1" type="ORF">FRZ06_10835</name>
</gene>
<dbReference type="Proteomes" id="UP000594014">
    <property type="component" value="Chromosome"/>
</dbReference>
<protein>
    <submittedName>
        <fullName evidence="1">Pyridoxamine 5'-phosphate oxidase</fullName>
    </submittedName>
</protein>
<evidence type="ECO:0000313" key="2">
    <source>
        <dbReference type="Proteomes" id="UP000594014"/>
    </source>
</evidence>
<name>A0ACD1ABK5_9FIRM</name>
<accession>A0ACD1ABK5</accession>
<dbReference type="EMBL" id="CP042469">
    <property type="protein sequence ID" value="QOX63807.1"/>
    <property type="molecule type" value="Genomic_DNA"/>
</dbReference>